<feature type="transmembrane region" description="Helical" evidence="7">
    <location>
        <begin position="240"/>
        <end position="258"/>
    </location>
</feature>
<feature type="transmembrane region" description="Helical" evidence="7">
    <location>
        <begin position="12"/>
        <end position="31"/>
    </location>
</feature>
<reference evidence="8" key="1">
    <citation type="journal article" date="2011" name="J. Bacteriol.">
        <title>Genome Sequence of an Erwinia amylovora Strain with Pathogenicity Restricted to Rubus Plants.</title>
        <authorList>
            <person name="Powney R."/>
            <person name="Smits T.H."/>
            <person name="Sawbridge T."/>
            <person name="Frey B."/>
            <person name="Blom J."/>
            <person name="Frey J.E."/>
            <person name="Plummer K.M."/>
            <person name="Beer S.V."/>
            <person name="Luck J."/>
            <person name="Duffy B."/>
            <person name="Rodoni B."/>
        </authorList>
    </citation>
    <scope>NUCLEOTIDE SEQUENCE</scope>
    <source>
        <strain evidence="8">ATCC BAA-2158</strain>
    </source>
</reference>
<comment type="subcellular location">
    <subcellularLocation>
        <location evidence="1 7">Cell membrane</location>
        <topology evidence="1 7">Multi-pass membrane protein</topology>
    </subcellularLocation>
</comment>
<feature type="transmembrane region" description="Helical" evidence="7">
    <location>
        <begin position="43"/>
        <end position="61"/>
    </location>
</feature>
<dbReference type="AlphaFoldDB" id="E5B2D8"/>
<gene>
    <name evidence="8" type="primary">bsaY</name>
    <name evidence="8" type="ORF">EAIL5_0820</name>
</gene>
<keyword evidence="5 7" id="KW-1133">Transmembrane helix</keyword>
<feature type="transmembrane region" description="Helical" evidence="7">
    <location>
        <begin position="213"/>
        <end position="234"/>
    </location>
</feature>
<feature type="transmembrane region" description="Helical" evidence="7">
    <location>
        <begin position="128"/>
        <end position="151"/>
    </location>
</feature>
<organism evidence="8">
    <name type="scientific">Erwinia amylovora ATCC BAA-2158</name>
    <dbReference type="NCBI Taxonomy" id="889211"/>
    <lineage>
        <taxon>Bacteria</taxon>
        <taxon>Pseudomonadati</taxon>
        <taxon>Pseudomonadota</taxon>
        <taxon>Gammaproteobacteria</taxon>
        <taxon>Enterobacterales</taxon>
        <taxon>Erwiniaceae</taxon>
        <taxon>Erwinia</taxon>
    </lineage>
</organism>
<keyword evidence="4 7" id="KW-0812">Transmembrane</keyword>
<dbReference type="InterPro" id="IPR002010">
    <property type="entry name" value="T3SS_IM_R"/>
</dbReference>
<dbReference type="InterPro" id="IPR006304">
    <property type="entry name" value="T3SS_SpaR/YscT"/>
</dbReference>
<dbReference type="EMBL" id="FR719187">
    <property type="protein sequence ID" value="CBX79640.1"/>
    <property type="molecule type" value="Genomic_DNA"/>
</dbReference>
<dbReference type="PANTHER" id="PTHR30065:SF1">
    <property type="entry name" value="SURFACE PRESENTATION OF ANTIGENS PROTEIN SPAR"/>
    <property type="match status" value="1"/>
</dbReference>
<dbReference type="PRINTS" id="PR00953">
    <property type="entry name" value="TYPE3IMRPROT"/>
</dbReference>
<evidence type="ECO:0000313" key="8">
    <source>
        <dbReference type="EMBL" id="CBX79640.1"/>
    </source>
</evidence>
<protein>
    <submittedName>
        <fullName evidence="8">Surface presentation of antigens protein spaR</fullName>
    </submittedName>
</protein>
<comment type="similarity">
    <text evidence="2 7">Belongs to the FliR/MopE/SpaR family.</text>
</comment>
<dbReference type="NCBIfam" id="TIGR01401">
    <property type="entry name" value="fliR_like_III"/>
    <property type="match status" value="1"/>
</dbReference>
<dbReference type="GO" id="GO:0005886">
    <property type="term" value="C:plasma membrane"/>
    <property type="evidence" value="ECO:0007669"/>
    <property type="project" value="UniProtKB-SubCell"/>
</dbReference>
<feature type="transmembrane region" description="Helical" evidence="7">
    <location>
        <begin position="73"/>
        <end position="96"/>
    </location>
</feature>
<feature type="transmembrane region" description="Helical" evidence="7">
    <location>
        <begin position="185"/>
        <end position="206"/>
    </location>
</feature>
<proteinExistence type="inferred from homology"/>
<evidence type="ECO:0000256" key="2">
    <source>
        <dbReference type="ARBA" id="ARBA00009772"/>
    </source>
</evidence>
<evidence type="ECO:0000256" key="4">
    <source>
        <dbReference type="ARBA" id="ARBA00022692"/>
    </source>
</evidence>
<evidence type="ECO:0000256" key="1">
    <source>
        <dbReference type="ARBA" id="ARBA00004651"/>
    </source>
</evidence>
<evidence type="ECO:0000256" key="6">
    <source>
        <dbReference type="ARBA" id="ARBA00023136"/>
    </source>
</evidence>
<evidence type="ECO:0000256" key="7">
    <source>
        <dbReference type="RuleBase" id="RU362072"/>
    </source>
</evidence>
<dbReference type="GO" id="GO:0006605">
    <property type="term" value="P:protein targeting"/>
    <property type="evidence" value="ECO:0007669"/>
    <property type="project" value="UniProtKB-UniRule"/>
</dbReference>
<accession>E5B2D8</accession>
<keyword evidence="6 7" id="KW-0472">Membrane</keyword>
<keyword evidence="3 7" id="KW-1003">Cell membrane</keyword>
<dbReference type="Pfam" id="PF01311">
    <property type="entry name" value="Bac_export_1"/>
    <property type="match status" value="1"/>
</dbReference>
<name>E5B2D8_ERWAM</name>
<sequence length="272" mass="29857">MLSVALYLNFQHGVLIFTMAYARLAIVFYLLPVLGERVLSNLIIKNTIIALIIIGLWPCYAEVLNPEQGWLILLLKECVIGLILAMTLCVPFWIVISLGEILDNQRGATISDSIDPVNGVQSSTLSGFLNFAFGAIFFASGGMSSLMELLVQSYHVFPRGSNLVDFHWQAVGGLLMVLAKGSIMLSAPVMIVMMVAEILLGVFARFCPQLNPFSLSLTIKSFIAFTVFLFYGFQAISQKPLHLFSIAFFSAIFSLTGGRHGRKNRKAHGQAA</sequence>
<evidence type="ECO:0000256" key="5">
    <source>
        <dbReference type="ARBA" id="ARBA00022989"/>
    </source>
</evidence>
<evidence type="ECO:0000256" key="3">
    <source>
        <dbReference type="ARBA" id="ARBA00022475"/>
    </source>
</evidence>
<dbReference type="PANTHER" id="PTHR30065">
    <property type="entry name" value="FLAGELLAR BIOSYNTHETIC PROTEIN FLIR"/>
    <property type="match status" value="1"/>
</dbReference>